<protein>
    <submittedName>
        <fullName evidence="1">Uncharacterized protein</fullName>
    </submittedName>
</protein>
<proteinExistence type="predicted"/>
<evidence type="ECO:0000313" key="1">
    <source>
        <dbReference type="EMBL" id="KDR82299.1"/>
    </source>
</evidence>
<organism evidence="1 2">
    <name type="scientific">Galerina marginata (strain CBS 339.88)</name>
    <dbReference type="NCBI Taxonomy" id="685588"/>
    <lineage>
        <taxon>Eukaryota</taxon>
        <taxon>Fungi</taxon>
        <taxon>Dikarya</taxon>
        <taxon>Basidiomycota</taxon>
        <taxon>Agaricomycotina</taxon>
        <taxon>Agaricomycetes</taxon>
        <taxon>Agaricomycetidae</taxon>
        <taxon>Agaricales</taxon>
        <taxon>Agaricineae</taxon>
        <taxon>Strophariaceae</taxon>
        <taxon>Galerina</taxon>
    </lineage>
</organism>
<reference evidence="2" key="1">
    <citation type="journal article" date="2014" name="Proc. Natl. Acad. Sci. U.S.A.">
        <title>Extensive sampling of basidiomycete genomes demonstrates inadequacy of the white-rot/brown-rot paradigm for wood decay fungi.</title>
        <authorList>
            <person name="Riley R."/>
            <person name="Salamov A.A."/>
            <person name="Brown D.W."/>
            <person name="Nagy L.G."/>
            <person name="Floudas D."/>
            <person name="Held B.W."/>
            <person name="Levasseur A."/>
            <person name="Lombard V."/>
            <person name="Morin E."/>
            <person name="Otillar R."/>
            <person name="Lindquist E.A."/>
            <person name="Sun H."/>
            <person name="LaButti K.M."/>
            <person name="Schmutz J."/>
            <person name="Jabbour D."/>
            <person name="Luo H."/>
            <person name="Baker S.E."/>
            <person name="Pisabarro A.G."/>
            <person name="Walton J.D."/>
            <person name="Blanchette R.A."/>
            <person name="Henrissat B."/>
            <person name="Martin F."/>
            <person name="Cullen D."/>
            <person name="Hibbett D.S."/>
            <person name="Grigoriev I.V."/>
        </authorList>
    </citation>
    <scope>NUCLEOTIDE SEQUENCE [LARGE SCALE GENOMIC DNA]</scope>
    <source>
        <strain evidence="2">CBS 339.88</strain>
    </source>
</reference>
<gene>
    <name evidence="1" type="ORF">GALMADRAFT_40383</name>
</gene>
<dbReference type="Proteomes" id="UP000027222">
    <property type="component" value="Unassembled WGS sequence"/>
</dbReference>
<keyword evidence="2" id="KW-1185">Reference proteome</keyword>
<dbReference type="EMBL" id="KL142369">
    <property type="protein sequence ID" value="KDR82299.1"/>
    <property type="molecule type" value="Genomic_DNA"/>
</dbReference>
<dbReference type="AlphaFoldDB" id="A0A067TQV2"/>
<dbReference type="STRING" id="685588.A0A067TQV2"/>
<dbReference type="Gene3D" id="3.10.10.10">
    <property type="entry name" value="HIV Type 1 Reverse Transcriptase, subunit A, domain 1"/>
    <property type="match status" value="1"/>
</dbReference>
<name>A0A067TQV2_GALM3</name>
<feature type="non-terminal residue" evidence="1">
    <location>
        <position position="83"/>
    </location>
</feature>
<dbReference type="HOGENOM" id="CLU_165193_1_0_1"/>
<dbReference type="InterPro" id="IPR043502">
    <property type="entry name" value="DNA/RNA_pol_sf"/>
</dbReference>
<dbReference type="OrthoDB" id="6776860at2759"/>
<dbReference type="SUPFAM" id="SSF56672">
    <property type="entry name" value="DNA/RNA polymerases"/>
    <property type="match status" value="1"/>
</dbReference>
<accession>A0A067TQV2</accession>
<sequence length="83" mass="9577">MLENRVKAFGFDGRLGHHPAKVHIRTKDGQVPISVPMYGTSPEKKRFIDEQVDKWFEQDVIEPSRSPWSAPVVIAYRNGKPRF</sequence>
<evidence type="ECO:0000313" key="2">
    <source>
        <dbReference type="Proteomes" id="UP000027222"/>
    </source>
</evidence>